<reference evidence="4" key="1">
    <citation type="submission" date="2017-10" db="EMBL/GenBank/DDBJ databases">
        <title>Rapid genome shrinkage in a self-fertile nematode reveals novel sperm competition proteins.</title>
        <authorList>
            <person name="Yin D."/>
            <person name="Schwarz E.M."/>
            <person name="Thomas C.G."/>
            <person name="Felde R.L."/>
            <person name="Korf I.F."/>
            <person name="Cutter A.D."/>
            <person name="Schartner C.M."/>
            <person name="Ralston E.J."/>
            <person name="Meyer B.J."/>
            <person name="Haag E.S."/>
        </authorList>
    </citation>
    <scope>NUCLEOTIDE SEQUENCE [LARGE SCALE GENOMIC DNA]</scope>
    <source>
        <strain evidence="4">JU1422</strain>
    </source>
</reference>
<dbReference type="OrthoDB" id="10414498at2759"/>
<evidence type="ECO:0000313" key="4">
    <source>
        <dbReference type="Proteomes" id="UP000230233"/>
    </source>
</evidence>
<feature type="compositionally biased region" description="Basic residues" evidence="1">
    <location>
        <begin position="1"/>
        <end position="14"/>
    </location>
</feature>
<keyword evidence="4" id="KW-1185">Reference proteome</keyword>
<proteinExistence type="predicted"/>
<dbReference type="PROSITE" id="PS00028">
    <property type="entry name" value="ZINC_FINGER_C2H2_1"/>
    <property type="match status" value="1"/>
</dbReference>
<dbReference type="EMBL" id="PDUG01000006">
    <property type="protein sequence ID" value="PIC21475.1"/>
    <property type="molecule type" value="Genomic_DNA"/>
</dbReference>
<feature type="region of interest" description="Disordered" evidence="1">
    <location>
        <begin position="1"/>
        <end position="36"/>
    </location>
</feature>
<comment type="caution">
    <text evidence="3">The sequence shown here is derived from an EMBL/GenBank/DDBJ whole genome shotgun (WGS) entry which is preliminary data.</text>
</comment>
<feature type="domain" description="C2H2-type" evidence="2">
    <location>
        <begin position="73"/>
        <end position="94"/>
    </location>
</feature>
<evidence type="ECO:0000313" key="3">
    <source>
        <dbReference type="EMBL" id="PIC21475.1"/>
    </source>
</evidence>
<sequence>MPKKRLARRPRKTGPPKPSRGVGRPKSSGPSRSIDHSGTATEVFVQCSRCKCLFEYQFLQAVHMNKCVAIKKCQLCNQTLEAHENMSTHMEHKHFMSQEVYDHVQNNEVEALLREGKFSQAELTLPIVWFQIVEEAAERIAEKVKKNLPEEVKVL</sequence>
<evidence type="ECO:0000256" key="1">
    <source>
        <dbReference type="SAM" id="MobiDB-lite"/>
    </source>
</evidence>
<organism evidence="3 4">
    <name type="scientific">Caenorhabditis nigoni</name>
    <dbReference type="NCBI Taxonomy" id="1611254"/>
    <lineage>
        <taxon>Eukaryota</taxon>
        <taxon>Metazoa</taxon>
        <taxon>Ecdysozoa</taxon>
        <taxon>Nematoda</taxon>
        <taxon>Chromadorea</taxon>
        <taxon>Rhabditida</taxon>
        <taxon>Rhabditina</taxon>
        <taxon>Rhabditomorpha</taxon>
        <taxon>Rhabditoidea</taxon>
        <taxon>Rhabditidae</taxon>
        <taxon>Peloderinae</taxon>
        <taxon>Caenorhabditis</taxon>
    </lineage>
</organism>
<gene>
    <name evidence="3" type="primary">Cnig_chr_X.g26293</name>
    <name evidence="3" type="ORF">B9Z55_026293</name>
</gene>
<dbReference type="Proteomes" id="UP000230233">
    <property type="component" value="Chromosome X"/>
</dbReference>
<name>A0A2G5T242_9PELO</name>
<dbReference type="InterPro" id="IPR013087">
    <property type="entry name" value="Znf_C2H2_type"/>
</dbReference>
<protein>
    <recommendedName>
        <fullName evidence="2">C2H2-type domain-containing protein</fullName>
    </recommendedName>
</protein>
<evidence type="ECO:0000259" key="2">
    <source>
        <dbReference type="PROSITE" id="PS00028"/>
    </source>
</evidence>
<dbReference type="AlphaFoldDB" id="A0A2G5T242"/>
<accession>A0A2G5T242</accession>